<dbReference type="AlphaFoldDB" id="V4AYC0"/>
<proteinExistence type="predicted"/>
<dbReference type="CTD" id="20242618"/>
<dbReference type="HOGENOM" id="CLU_1519571_0_0_1"/>
<evidence type="ECO:0000256" key="1">
    <source>
        <dbReference type="SAM" id="Phobius"/>
    </source>
</evidence>
<feature type="transmembrane region" description="Helical" evidence="1">
    <location>
        <begin position="45"/>
        <end position="68"/>
    </location>
</feature>
<sequence>MSDLFHTVQKESWAYVGLLGFLLFHLGIILCVLAFEGAIEQNLEIYVQVIGVLLLIAGPVIMVLSAYIRNKQRKRIRWIGQKHVKRTLKLRVPKKGKIKHKTNVQFSPKMLRDASKAKVSPSPWYSDSSGPLPDYSSNRNIEAWIIEHHYKKGVGSSGITFESFKGEELASRLSSLV</sequence>
<dbReference type="EMBL" id="KB201234">
    <property type="protein sequence ID" value="ESO98626.1"/>
    <property type="molecule type" value="Genomic_DNA"/>
</dbReference>
<accession>V4AYC0</accession>
<dbReference type="RefSeq" id="XP_009050683.1">
    <property type="nucleotide sequence ID" value="XM_009052435.1"/>
</dbReference>
<evidence type="ECO:0000313" key="2">
    <source>
        <dbReference type="EMBL" id="ESO98626.1"/>
    </source>
</evidence>
<keyword evidence="1" id="KW-0812">Transmembrane</keyword>
<keyword evidence="1" id="KW-0472">Membrane</keyword>
<feature type="transmembrane region" description="Helical" evidence="1">
    <location>
        <begin position="12"/>
        <end position="39"/>
    </location>
</feature>
<dbReference type="KEGG" id="lgi:LOTGIDRAFT_174099"/>
<keyword evidence="3" id="KW-1185">Reference proteome</keyword>
<reference evidence="2 3" key="1">
    <citation type="journal article" date="2013" name="Nature">
        <title>Insights into bilaterian evolution from three spiralian genomes.</title>
        <authorList>
            <person name="Simakov O."/>
            <person name="Marletaz F."/>
            <person name="Cho S.J."/>
            <person name="Edsinger-Gonzales E."/>
            <person name="Havlak P."/>
            <person name="Hellsten U."/>
            <person name="Kuo D.H."/>
            <person name="Larsson T."/>
            <person name="Lv J."/>
            <person name="Arendt D."/>
            <person name="Savage R."/>
            <person name="Osoegawa K."/>
            <person name="de Jong P."/>
            <person name="Grimwood J."/>
            <person name="Chapman J.A."/>
            <person name="Shapiro H."/>
            <person name="Aerts A."/>
            <person name="Otillar R.P."/>
            <person name="Terry A.Y."/>
            <person name="Boore J.L."/>
            <person name="Grigoriev I.V."/>
            <person name="Lindberg D.R."/>
            <person name="Seaver E.C."/>
            <person name="Weisblat D.A."/>
            <person name="Putnam N.H."/>
            <person name="Rokhsar D.S."/>
        </authorList>
    </citation>
    <scope>NUCLEOTIDE SEQUENCE [LARGE SCALE GENOMIC DNA]</scope>
</reference>
<evidence type="ECO:0000313" key="3">
    <source>
        <dbReference type="Proteomes" id="UP000030746"/>
    </source>
</evidence>
<dbReference type="GeneID" id="20242618"/>
<organism evidence="2 3">
    <name type="scientific">Lottia gigantea</name>
    <name type="common">Giant owl limpet</name>
    <dbReference type="NCBI Taxonomy" id="225164"/>
    <lineage>
        <taxon>Eukaryota</taxon>
        <taxon>Metazoa</taxon>
        <taxon>Spiralia</taxon>
        <taxon>Lophotrochozoa</taxon>
        <taxon>Mollusca</taxon>
        <taxon>Gastropoda</taxon>
        <taxon>Patellogastropoda</taxon>
        <taxon>Lottioidea</taxon>
        <taxon>Lottiidae</taxon>
        <taxon>Lottia</taxon>
    </lineage>
</organism>
<protein>
    <submittedName>
        <fullName evidence="2">Uncharacterized protein</fullName>
    </submittedName>
</protein>
<gene>
    <name evidence="2" type="ORF">LOTGIDRAFT_174099</name>
</gene>
<name>V4AYC0_LOTGI</name>
<keyword evidence="1" id="KW-1133">Transmembrane helix</keyword>
<dbReference type="Proteomes" id="UP000030746">
    <property type="component" value="Unassembled WGS sequence"/>
</dbReference>